<proteinExistence type="predicted"/>
<dbReference type="EMBL" id="JARKIK010000056">
    <property type="protein sequence ID" value="KAK8732594.1"/>
    <property type="molecule type" value="Genomic_DNA"/>
</dbReference>
<name>A0AAW0WX40_CHEQU</name>
<reference evidence="1 2" key="1">
    <citation type="journal article" date="2024" name="BMC Genomics">
        <title>Genome assembly of redclaw crayfish (Cherax quadricarinatus) provides insights into its immune adaptation and hypoxia tolerance.</title>
        <authorList>
            <person name="Liu Z."/>
            <person name="Zheng J."/>
            <person name="Li H."/>
            <person name="Fang K."/>
            <person name="Wang S."/>
            <person name="He J."/>
            <person name="Zhou D."/>
            <person name="Weng S."/>
            <person name="Chi M."/>
            <person name="Gu Z."/>
            <person name="He J."/>
            <person name="Li F."/>
            <person name="Wang M."/>
        </authorList>
    </citation>
    <scope>NUCLEOTIDE SEQUENCE [LARGE SCALE GENOMIC DNA]</scope>
    <source>
        <strain evidence="1">ZL_2023a</strain>
    </source>
</reference>
<protein>
    <submittedName>
        <fullName evidence="1">Uncharacterized protein</fullName>
    </submittedName>
</protein>
<sequence length="207" mass="23573">MAIPMIWHLYATQVIAQKTVLPKLLNDKSKTLPYNGTILAPIRPIFHVEITLVLHEFRNFQVEILQDSSQQIFHLNFDFKERHASLGERSNDGVSNERVVLHNDQFPAINLHQPFRVNVQVADDCIFASIWPGNLNLDIPLPLPVKYSWCTKDHHTTQSFSVIVHYGMESASSDESHESLEDTQDALHHQSDIQLIAATIYDGILAQ</sequence>
<evidence type="ECO:0000313" key="2">
    <source>
        <dbReference type="Proteomes" id="UP001445076"/>
    </source>
</evidence>
<dbReference type="Proteomes" id="UP001445076">
    <property type="component" value="Unassembled WGS sequence"/>
</dbReference>
<dbReference type="AlphaFoldDB" id="A0AAW0WX40"/>
<organism evidence="1 2">
    <name type="scientific">Cherax quadricarinatus</name>
    <name type="common">Australian red claw crayfish</name>
    <dbReference type="NCBI Taxonomy" id="27406"/>
    <lineage>
        <taxon>Eukaryota</taxon>
        <taxon>Metazoa</taxon>
        <taxon>Ecdysozoa</taxon>
        <taxon>Arthropoda</taxon>
        <taxon>Crustacea</taxon>
        <taxon>Multicrustacea</taxon>
        <taxon>Malacostraca</taxon>
        <taxon>Eumalacostraca</taxon>
        <taxon>Eucarida</taxon>
        <taxon>Decapoda</taxon>
        <taxon>Pleocyemata</taxon>
        <taxon>Astacidea</taxon>
        <taxon>Parastacoidea</taxon>
        <taxon>Parastacidae</taxon>
        <taxon>Cherax</taxon>
    </lineage>
</organism>
<gene>
    <name evidence="1" type="ORF">OTU49_006836</name>
</gene>
<comment type="caution">
    <text evidence="1">The sequence shown here is derived from an EMBL/GenBank/DDBJ whole genome shotgun (WGS) entry which is preliminary data.</text>
</comment>
<keyword evidence="2" id="KW-1185">Reference proteome</keyword>
<accession>A0AAW0WX40</accession>
<evidence type="ECO:0000313" key="1">
    <source>
        <dbReference type="EMBL" id="KAK8732594.1"/>
    </source>
</evidence>
<dbReference type="Gene3D" id="2.60.120.200">
    <property type="match status" value="1"/>
</dbReference>